<sequence length="199" mass="21352">MGQLCSRGSFGVVALAAVMSLSACGDDDAPQPAHTYAIPTPGPTSSTPVTSGPSATPTPGPVPAAARADSEAGAKAFVRFYFDRLNMAVRYPEGAWLQGLATANCRFCRSNDDVQADLRRRHLHVRADVFSVPGIEPLPFSTRVDRAFQITVIEKGAVIVNAQGNVTKREPDDGEWAEILVTRRAGAWLVDDFREIKPS</sequence>
<evidence type="ECO:0000256" key="1">
    <source>
        <dbReference type="SAM" id="MobiDB-lite"/>
    </source>
</evidence>
<dbReference type="EMBL" id="BSUZ01000001">
    <property type="protein sequence ID" value="GMA86341.1"/>
    <property type="molecule type" value="Genomic_DNA"/>
</dbReference>
<dbReference type="Proteomes" id="UP001157017">
    <property type="component" value="Unassembled WGS sequence"/>
</dbReference>
<keyword evidence="4" id="KW-1185">Reference proteome</keyword>
<feature type="compositionally biased region" description="Low complexity" evidence="1">
    <location>
        <begin position="43"/>
        <end position="55"/>
    </location>
</feature>
<organism evidence="3 4">
    <name type="scientific">Angustibacter aerolatus</name>
    <dbReference type="NCBI Taxonomy" id="1162965"/>
    <lineage>
        <taxon>Bacteria</taxon>
        <taxon>Bacillati</taxon>
        <taxon>Actinomycetota</taxon>
        <taxon>Actinomycetes</taxon>
        <taxon>Kineosporiales</taxon>
        <taxon>Kineosporiaceae</taxon>
    </lineage>
</organism>
<dbReference type="PROSITE" id="PS51257">
    <property type="entry name" value="PROKAR_LIPOPROTEIN"/>
    <property type="match status" value="1"/>
</dbReference>
<evidence type="ECO:0000256" key="2">
    <source>
        <dbReference type="SAM" id="SignalP"/>
    </source>
</evidence>
<name>A0ABQ6JFK7_9ACTN</name>
<comment type="caution">
    <text evidence="3">The sequence shown here is derived from an EMBL/GenBank/DDBJ whole genome shotgun (WGS) entry which is preliminary data.</text>
</comment>
<reference evidence="4" key="1">
    <citation type="journal article" date="2019" name="Int. J. Syst. Evol. Microbiol.">
        <title>The Global Catalogue of Microorganisms (GCM) 10K type strain sequencing project: providing services to taxonomists for standard genome sequencing and annotation.</title>
        <authorList>
            <consortium name="The Broad Institute Genomics Platform"/>
            <consortium name="The Broad Institute Genome Sequencing Center for Infectious Disease"/>
            <person name="Wu L."/>
            <person name="Ma J."/>
        </authorList>
    </citation>
    <scope>NUCLEOTIDE SEQUENCE [LARGE SCALE GENOMIC DNA]</scope>
    <source>
        <strain evidence="4">NBRC 108730</strain>
    </source>
</reference>
<feature type="region of interest" description="Disordered" evidence="1">
    <location>
        <begin position="32"/>
        <end position="66"/>
    </location>
</feature>
<evidence type="ECO:0000313" key="3">
    <source>
        <dbReference type="EMBL" id="GMA86341.1"/>
    </source>
</evidence>
<feature type="chain" id="PRO_5045596455" description="Lipoprotein" evidence="2">
    <location>
        <begin position="26"/>
        <end position="199"/>
    </location>
</feature>
<evidence type="ECO:0000313" key="4">
    <source>
        <dbReference type="Proteomes" id="UP001157017"/>
    </source>
</evidence>
<evidence type="ECO:0008006" key="5">
    <source>
        <dbReference type="Google" id="ProtNLM"/>
    </source>
</evidence>
<protein>
    <recommendedName>
        <fullName evidence="5">Lipoprotein</fullName>
    </recommendedName>
</protein>
<accession>A0ABQ6JFK7</accession>
<keyword evidence="2" id="KW-0732">Signal</keyword>
<feature type="signal peptide" evidence="2">
    <location>
        <begin position="1"/>
        <end position="25"/>
    </location>
</feature>
<gene>
    <name evidence="3" type="ORF">GCM10025868_15910</name>
</gene>
<proteinExistence type="predicted"/>